<dbReference type="OrthoDB" id="2748701at2759"/>
<evidence type="ECO:0000313" key="2">
    <source>
        <dbReference type="Proteomes" id="UP000054166"/>
    </source>
</evidence>
<evidence type="ECO:0000313" key="1">
    <source>
        <dbReference type="EMBL" id="KIM87418.1"/>
    </source>
</evidence>
<organism evidence="1 2">
    <name type="scientific">Piloderma croceum (strain F 1598)</name>
    <dbReference type="NCBI Taxonomy" id="765440"/>
    <lineage>
        <taxon>Eukaryota</taxon>
        <taxon>Fungi</taxon>
        <taxon>Dikarya</taxon>
        <taxon>Basidiomycota</taxon>
        <taxon>Agaricomycotina</taxon>
        <taxon>Agaricomycetes</taxon>
        <taxon>Agaricomycetidae</taxon>
        <taxon>Atheliales</taxon>
        <taxon>Atheliaceae</taxon>
        <taxon>Piloderma</taxon>
    </lineage>
</organism>
<dbReference type="HOGENOM" id="CLU_041942_1_0_1"/>
<dbReference type="Proteomes" id="UP000054166">
    <property type="component" value="Unassembled WGS sequence"/>
</dbReference>
<dbReference type="STRING" id="765440.A0A0C3BLT9"/>
<name>A0A0C3BLT9_PILCF</name>
<reference evidence="1 2" key="1">
    <citation type="submission" date="2014-04" db="EMBL/GenBank/DDBJ databases">
        <authorList>
            <consortium name="DOE Joint Genome Institute"/>
            <person name="Kuo A."/>
            <person name="Tarkka M."/>
            <person name="Buscot F."/>
            <person name="Kohler A."/>
            <person name="Nagy L.G."/>
            <person name="Floudas D."/>
            <person name="Copeland A."/>
            <person name="Barry K.W."/>
            <person name="Cichocki N."/>
            <person name="Veneault-Fourrey C."/>
            <person name="LaButti K."/>
            <person name="Lindquist E.A."/>
            <person name="Lipzen A."/>
            <person name="Lundell T."/>
            <person name="Morin E."/>
            <person name="Murat C."/>
            <person name="Sun H."/>
            <person name="Tunlid A."/>
            <person name="Henrissat B."/>
            <person name="Grigoriev I.V."/>
            <person name="Hibbett D.S."/>
            <person name="Martin F."/>
            <person name="Nordberg H.P."/>
            <person name="Cantor M.N."/>
            <person name="Hua S.X."/>
        </authorList>
    </citation>
    <scope>NUCLEOTIDE SEQUENCE [LARGE SCALE GENOMIC DNA]</scope>
    <source>
        <strain evidence="1 2">F 1598</strain>
    </source>
</reference>
<dbReference type="AlphaFoldDB" id="A0A0C3BLT9"/>
<sequence>MAERSEKRAYNTRESLPTVPPLTPSAITQCPAEIWGTIFALACIDDGFTGRALSRVSRYIMETSRPYKYQSLAVTQCHFRPLTAILKELPAERRRIRYLFLWEQSWMSCSYTRGSRASELFHTDKNHLLMLAAATLKLLEVGCHFYQFAVPFQLPVLAEMILHGYPDHIQPSHNIVACYPVLRCLFLEHFPTVEVEDFPALLNTTATSLAKIRFTFSLDYVWNMVLPQLKARTQIQKILIQAEYCNQEKCKSWCRNLKHNSELRDALVVLEPSLFTYGPIASINRWSEVCRGHLDHWQLPEDEIDLEALAAVTNAS</sequence>
<gene>
    <name evidence="1" type="ORF">PILCRDRAFT_814940</name>
</gene>
<proteinExistence type="predicted"/>
<dbReference type="EMBL" id="KN832979">
    <property type="protein sequence ID" value="KIM87418.1"/>
    <property type="molecule type" value="Genomic_DNA"/>
</dbReference>
<reference evidence="2" key="2">
    <citation type="submission" date="2015-01" db="EMBL/GenBank/DDBJ databases">
        <title>Evolutionary Origins and Diversification of the Mycorrhizal Mutualists.</title>
        <authorList>
            <consortium name="DOE Joint Genome Institute"/>
            <consortium name="Mycorrhizal Genomics Consortium"/>
            <person name="Kohler A."/>
            <person name="Kuo A."/>
            <person name="Nagy L.G."/>
            <person name="Floudas D."/>
            <person name="Copeland A."/>
            <person name="Barry K.W."/>
            <person name="Cichocki N."/>
            <person name="Veneault-Fourrey C."/>
            <person name="LaButti K."/>
            <person name="Lindquist E.A."/>
            <person name="Lipzen A."/>
            <person name="Lundell T."/>
            <person name="Morin E."/>
            <person name="Murat C."/>
            <person name="Riley R."/>
            <person name="Ohm R."/>
            <person name="Sun H."/>
            <person name="Tunlid A."/>
            <person name="Henrissat B."/>
            <person name="Grigoriev I.V."/>
            <person name="Hibbett D.S."/>
            <person name="Martin F."/>
        </authorList>
    </citation>
    <scope>NUCLEOTIDE SEQUENCE [LARGE SCALE GENOMIC DNA]</scope>
    <source>
        <strain evidence="2">F 1598</strain>
    </source>
</reference>
<keyword evidence="2" id="KW-1185">Reference proteome</keyword>
<accession>A0A0C3BLT9</accession>
<protein>
    <recommendedName>
        <fullName evidence="3">F-box domain-containing protein</fullName>
    </recommendedName>
</protein>
<dbReference type="InParanoid" id="A0A0C3BLT9"/>
<evidence type="ECO:0008006" key="3">
    <source>
        <dbReference type="Google" id="ProtNLM"/>
    </source>
</evidence>